<sequence length="343" mass="37096">MHFGMLWPGAELAAEAEKSGVSAFCTGEFVDLEAYSTLADMVDRTTDALVGTSIAYAFARTPYAHAAAARSLSKKAPGRVFIGLGSGAYTINRDWFGVEADRPVARMSDMAGAIRAWLHAENGQRVVYDGEYYQVNAKVQAPVLGRLDVPVLFAGFNKVMAGAGARVGDGVIGHGLFTVKWWDEVVRPATAAGFAERVQDDDRRAPVEHGWLITAIDDADPARAIRDARRMVAFYLTVKTYDPFVEAHGWGEQVDRLRAAFAKGDMDGLAAAVTDDMLAAIAVCGTSADAREQFAVRHAEGSLARDVTYLAPPSFLVSDRRRAVYARNSLVLIDQTSTGERRG</sequence>
<accession>A0ABU1X9U1</accession>
<evidence type="ECO:0000313" key="3">
    <source>
        <dbReference type="Proteomes" id="UP001251217"/>
    </source>
</evidence>
<protein>
    <submittedName>
        <fullName evidence="2">Alkanesulfonate monooxygenase SsuD/methylene tetrahydromethanopterin reductase-like flavin-dependent oxidoreductase (Luciferase family)</fullName>
    </submittedName>
</protein>
<dbReference type="InterPro" id="IPR011251">
    <property type="entry name" value="Luciferase-like_dom"/>
</dbReference>
<dbReference type="Pfam" id="PF00296">
    <property type="entry name" value="Bac_luciferase"/>
    <property type="match status" value="1"/>
</dbReference>
<dbReference type="EMBL" id="JAVDWW010000001">
    <property type="protein sequence ID" value="MDR7167313.1"/>
    <property type="molecule type" value="Genomic_DNA"/>
</dbReference>
<gene>
    <name evidence="2" type="ORF">J2W56_001031</name>
</gene>
<evidence type="ECO:0000313" key="2">
    <source>
        <dbReference type="EMBL" id="MDR7167313.1"/>
    </source>
</evidence>
<dbReference type="SUPFAM" id="SSF51679">
    <property type="entry name" value="Bacterial luciferase-like"/>
    <property type="match status" value="1"/>
</dbReference>
<feature type="domain" description="Luciferase-like" evidence="1">
    <location>
        <begin position="10"/>
        <end position="300"/>
    </location>
</feature>
<dbReference type="Gene3D" id="3.20.20.30">
    <property type="entry name" value="Luciferase-like domain"/>
    <property type="match status" value="1"/>
</dbReference>
<proteinExistence type="predicted"/>
<reference evidence="2 3" key="1">
    <citation type="submission" date="2023-07" db="EMBL/GenBank/DDBJ databases">
        <title>Sorghum-associated microbial communities from plants grown in Nebraska, USA.</title>
        <authorList>
            <person name="Schachtman D."/>
        </authorList>
    </citation>
    <scope>NUCLEOTIDE SEQUENCE [LARGE SCALE GENOMIC DNA]</scope>
    <source>
        <strain evidence="2 3">4272</strain>
    </source>
</reference>
<dbReference type="Proteomes" id="UP001251217">
    <property type="component" value="Unassembled WGS sequence"/>
</dbReference>
<name>A0ABU1X9U1_9NOCA</name>
<evidence type="ECO:0000259" key="1">
    <source>
        <dbReference type="Pfam" id="PF00296"/>
    </source>
</evidence>
<organism evidence="2 3">
    <name type="scientific">Nocardia kruczakiae</name>
    <dbReference type="NCBI Taxonomy" id="261477"/>
    <lineage>
        <taxon>Bacteria</taxon>
        <taxon>Bacillati</taxon>
        <taxon>Actinomycetota</taxon>
        <taxon>Actinomycetes</taxon>
        <taxon>Mycobacteriales</taxon>
        <taxon>Nocardiaceae</taxon>
        <taxon>Nocardia</taxon>
    </lineage>
</organism>
<comment type="caution">
    <text evidence="2">The sequence shown here is derived from an EMBL/GenBank/DDBJ whole genome shotgun (WGS) entry which is preliminary data.</text>
</comment>
<keyword evidence="3" id="KW-1185">Reference proteome</keyword>
<dbReference type="InterPro" id="IPR036661">
    <property type="entry name" value="Luciferase-like_sf"/>
</dbReference>
<dbReference type="PANTHER" id="PTHR43244">
    <property type="match status" value="1"/>
</dbReference>
<dbReference type="RefSeq" id="WP_310399064.1">
    <property type="nucleotide sequence ID" value="NZ_JAVDWW010000001.1"/>
</dbReference>
<dbReference type="PANTHER" id="PTHR43244:SF2">
    <property type="entry name" value="CONSERVED HYPOTHETICAL ALANINE AND PROLINE-RICH PROTEIN"/>
    <property type="match status" value="1"/>
</dbReference>
<dbReference type="InterPro" id="IPR050564">
    <property type="entry name" value="F420-G6PD/mer"/>
</dbReference>